<proteinExistence type="predicted"/>
<comment type="caution">
    <text evidence="1">The sequence shown here is derived from an EMBL/GenBank/DDBJ whole genome shotgun (WGS) entry which is preliminary data.</text>
</comment>
<feature type="non-terminal residue" evidence="1">
    <location>
        <position position="184"/>
    </location>
</feature>
<reference evidence="1" key="1">
    <citation type="submission" date="2023-03" db="EMBL/GenBank/DDBJ databases">
        <title>Massive genome expansion in bonnet fungi (Mycena s.s.) driven by repeated elements and novel gene families across ecological guilds.</title>
        <authorList>
            <consortium name="Lawrence Berkeley National Laboratory"/>
            <person name="Harder C.B."/>
            <person name="Miyauchi S."/>
            <person name="Viragh M."/>
            <person name="Kuo A."/>
            <person name="Thoen E."/>
            <person name="Andreopoulos B."/>
            <person name="Lu D."/>
            <person name="Skrede I."/>
            <person name="Drula E."/>
            <person name="Henrissat B."/>
            <person name="Morin E."/>
            <person name="Kohler A."/>
            <person name="Barry K."/>
            <person name="LaButti K."/>
            <person name="Morin E."/>
            <person name="Salamov A."/>
            <person name="Lipzen A."/>
            <person name="Mereny Z."/>
            <person name="Hegedus B."/>
            <person name="Baldrian P."/>
            <person name="Stursova M."/>
            <person name="Weitz H."/>
            <person name="Taylor A."/>
            <person name="Grigoriev I.V."/>
            <person name="Nagy L.G."/>
            <person name="Martin F."/>
            <person name="Kauserud H."/>
        </authorList>
    </citation>
    <scope>NUCLEOTIDE SEQUENCE</scope>
    <source>
        <strain evidence="1">CBHHK002</strain>
    </source>
</reference>
<evidence type="ECO:0000313" key="2">
    <source>
        <dbReference type="Proteomes" id="UP001218218"/>
    </source>
</evidence>
<name>A0AAD6YYE6_9AGAR</name>
<feature type="non-terminal residue" evidence="1">
    <location>
        <position position="1"/>
    </location>
</feature>
<accession>A0AAD6YYE6</accession>
<dbReference type="Proteomes" id="UP001218218">
    <property type="component" value="Unassembled WGS sequence"/>
</dbReference>
<evidence type="ECO:0000313" key="1">
    <source>
        <dbReference type="EMBL" id="KAJ7301642.1"/>
    </source>
</evidence>
<sequence length="184" mass="20696">YCRQLLRQGRGTPLYVPSPQVNLPAEYRRRGVAIGDVGRITPEGSFDFFFNIYLPASHRINANIPEDFVSLPPYDPIDVAHYNFGPGNYVCSQSVNEINRDLPEFPGGDFVFNCEGPDGAVLTLPHGADLEKLENLESMRRYAAKHAESWYKYVNETRGRGLVNGSLYLVTGWEKAQSWGMASY</sequence>
<gene>
    <name evidence="1" type="ORF">DFH08DRAFT_668455</name>
</gene>
<dbReference type="EMBL" id="JARIHO010000130">
    <property type="protein sequence ID" value="KAJ7301642.1"/>
    <property type="molecule type" value="Genomic_DNA"/>
</dbReference>
<organism evidence="1 2">
    <name type="scientific">Mycena albidolilacea</name>
    <dbReference type="NCBI Taxonomy" id="1033008"/>
    <lineage>
        <taxon>Eukaryota</taxon>
        <taxon>Fungi</taxon>
        <taxon>Dikarya</taxon>
        <taxon>Basidiomycota</taxon>
        <taxon>Agaricomycotina</taxon>
        <taxon>Agaricomycetes</taxon>
        <taxon>Agaricomycetidae</taxon>
        <taxon>Agaricales</taxon>
        <taxon>Marasmiineae</taxon>
        <taxon>Mycenaceae</taxon>
        <taxon>Mycena</taxon>
    </lineage>
</organism>
<keyword evidence="2" id="KW-1185">Reference proteome</keyword>
<protein>
    <submittedName>
        <fullName evidence="1">Uncharacterized protein</fullName>
    </submittedName>
</protein>
<dbReference type="AlphaFoldDB" id="A0AAD6YYE6"/>